<dbReference type="SUPFAM" id="SSF54593">
    <property type="entry name" value="Glyoxalase/Bleomycin resistance protein/Dihydroxybiphenyl dioxygenase"/>
    <property type="match status" value="1"/>
</dbReference>
<dbReference type="CDD" id="cd08362">
    <property type="entry name" value="BphC5-RrK37_N_like"/>
    <property type="match status" value="1"/>
</dbReference>
<evidence type="ECO:0000259" key="1">
    <source>
        <dbReference type="PROSITE" id="PS51819"/>
    </source>
</evidence>
<feature type="domain" description="VOC" evidence="1">
    <location>
        <begin position="3"/>
        <end position="121"/>
    </location>
</feature>
<dbReference type="Gene3D" id="3.10.180.10">
    <property type="entry name" value="2,3-Dihydroxybiphenyl 1,2-Dioxygenase, domain 1"/>
    <property type="match status" value="2"/>
</dbReference>
<dbReference type="InterPro" id="IPR037523">
    <property type="entry name" value="VOC_core"/>
</dbReference>
<organism evidence="2 3">
    <name type="scientific">Actinomadura bangladeshensis</name>
    <dbReference type="NCBI Taxonomy" id="453573"/>
    <lineage>
        <taxon>Bacteria</taxon>
        <taxon>Bacillati</taxon>
        <taxon>Actinomycetota</taxon>
        <taxon>Actinomycetes</taxon>
        <taxon>Streptosporangiales</taxon>
        <taxon>Thermomonosporaceae</taxon>
        <taxon>Actinomadura</taxon>
    </lineage>
</organism>
<gene>
    <name evidence="2" type="ORF">E1284_01770</name>
</gene>
<dbReference type="AlphaFoldDB" id="A0A4R4PE96"/>
<dbReference type="PANTHER" id="PTHR21366:SF31">
    <property type="entry name" value="METALLOTHIOL TRANSFERASE FOSB"/>
    <property type="match status" value="1"/>
</dbReference>
<proteinExistence type="predicted"/>
<dbReference type="EMBL" id="SMJW01000004">
    <property type="protein sequence ID" value="TDC19893.1"/>
    <property type="molecule type" value="Genomic_DNA"/>
</dbReference>
<feature type="domain" description="VOC" evidence="1">
    <location>
        <begin position="139"/>
        <end position="252"/>
    </location>
</feature>
<dbReference type="OrthoDB" id="3827654at2"/>
<evidence type="ECO:0000313" key="3">
    <source>
        <dbReference type="Proteomes" id="UP000295431"/>
    </source>
</evidence>
<dbReference type="RefSeq" id="WP_131936302.1">
    <property type="nucleotide sequence ID" value="NZ_BAAAMX010000009.1"/>
</dbReference>
<dbReference type="PROSITE" id="PS51819">
    <property type="entry name" value="VOC"/>
    <property type="match status" value="2"/>
</dbReference>
<dbReference type="Pfam" id="PF00903">
    <property type="entry name" value="Glyoxalase"/>
    <property type="match status" value="2"/>
</dbReference>
<dbReference type="InterPro" id="IPR004360">
    <property type="entry name" value="Glyas_Fos-R_dOase_dom"/>
</dbReference>
<name>A0A4R4PE96_9ACTN</name>
<keyword evidence="3" id="KW-1185">Reference proteome</keyword>
<dbReference type="Proteomes" id="UP000295431">
    <property type="component" value="Unassembled WGS sequence"/>
</dbReference>
<dbReference type="PANTHER" id="PTHR21366">
    <property type="entry name" value="GLYOXALASE FAMILY PROTEIN"/>
    <property type="match status" value="1"/>
</dbReference>
<reference evidence="2 3" key="1">
    <citation type="submission" date="2019-03" db="EMBL/GenBank/DDBJ databases">
        <title>Draft genome sequences of novel Actinobacteria.</title>
        <authorList>
            <person name="Sahin N."/>
            <person name="Ay H."/>
            <person name="Saygin H."/>
        </authorList>
    </citation>
    <scope>NUCLEOTIDE SEQUENCE [LARGE SCALE GENOMIC DNA]</scope>
    <source>
        <strain evidence="2 3">DSM 45347</strain>
    </source>
</reference>
<comment type="caution">
    <text evidence="2">The sequence shown here is derived from an EMBL/GenBank/DDBJ whole genome shotgun (WGS) entry which is preliminary data.</text>
</comment>
<dbReference type="InterPro" id="IPR050383">
    <property type="entry name" value="GlyoxalaseI/FosfomycinResist"/>
</dbReference>
<protein>
    <submittedName>
        <fullName evidence="2">Oxidoreductase</fullName>
    </submittedName>
</protein>
<sequence>MSPITHTRYLAIGVPDYHRSVDFYGSTWGLRPVVDDTGVTFFSADGSEEQFVLRVRAAEQRRLDLLALAVPTPAEVDRLAESLARAGVRLDLTPASLTAPGGGYGFRFFDPDGRLIEISCGVATREARVLEEREDIPSKLSHVVFNTANLARTIAFYERHLGFRISDWVEDRMVFMRCGRDHHTLGFAAAAHASLNHVSFEMRGVEEYMRGTGRMTRAGFPALWGPGRHGPGDNTFSYFRSPDGNVVEYTTALLQVDESTWVPCRWEGDGEEADQWGTAGPIDEFIPVAVGDPDPGLWTPPPF</sequence>
<dbReference type="InterPro" id="IPR029068">
    <property type="entry name" value="Glyas_Bleomycin-R_OHBP_Dase"/>
</dbReference>
<evidence type="ECO:0000313" key="2">
    <source>
        <dbReference type="EMBL" id="TDC19893.1"/>
    </source>
</evidence>
<accession>A0A4R4PE96</accession>